<feature type="region of interest" description="Disordered" evidence="24">
    <location>
        <begin position="1"/>
        <end position="24"/>
    </location>
</feature>
<evidence type="ECO:0000256" key="16">
    <source>
        <dbReference type="ARBA" id="ARBA00023209"/>
    </source>
</evidence>
<name>A0A518D362_9BACT</name>
<evidence type="ECO:0000256" key="6">
    <source>
        <dbReference type="ARBA" id="ARBA00012487"/>
    </source>
</evidence>
<keyword evidence="27" id="KW-1185">Reference proteome</keyword>
<dbReference type="Proteomes" id="UP000319342">
    <property type="component" value="Chromosome"/>
</dbReference>
<evidence type="ECO:0000256" key="1">
    <source>
        <dbReference type="ARBA" id="ARBA00001698"/>
    </source>
</evidence>
<keyword evidence="13 25" id="KW-1133">Transmembrane helix</keyword>
<evidence type="ECO:0000256" key="2">
    <source>
        <dbReference type="ARBA" id="ARBA00004651"/>
    </source>
</evidence>
<comment type="subcellular location">
    <subcellularLocation>
        <location evidence="2">Cell membrane</location>
        <topology evidence="2">Multi-pass membrane protein</topology>
    </subcellularLocation>
</comment>
<reference evidence="26 27" key="1">
    <citation type="submission" date="2019-02" db="EMBL/GenBank/DDBJ databases">
        <title>Deep-cultivation of Planctomycetes and their phenomic and genomic characterization uncovers novel biology.</title>
        <authorList>
            <person name="Wiegand S."/>
            <person name="Jogler M."/>
            <person name="Boedeker C."/>
            <person name="Pinto D."/>
            <person name="Vollmers J."/>
            <person name="Rivas-Marin E."/>
            <person name="Kohn T."/>
            <person name="Peeters S.H."/>
            <person name="Heuer A."/>
            <person name="Rast P."/>
            <person name="Oberbeckmann S."/>
            <person name="Bunk B."/>
            <person name="Jeske O."/>
            <person name="Meyerdierks A."/>
            <person name="Storesund J.E."/>
            <person name="Kallscheuer N."/>
            <person name="Luecker S."/>
            <person name="Lage O.M."/>
            <person name="Pohl T."/>
            <person name="Merkel B.J."/>
            <person name="Hornburger P."/>
            <person name="Mueller R.-W."/>
            <person name="Bruemmer F."/>
            <person name="Labrenz M."/>
            <person name="Spormann A.M."/>
            <person name="Op den Camp H."/>
            <person name="Overmann J."/>
            <person name="Amann R."/>
            <person name="Jetten M.S.M."/>
            <person name="Mascher T."/>
            <person name="Medema M.H."/>
            <person name="Devos D.P."/>
            <person name="Kaster A.-K."/>
            <person name="Ovreas L."/>
            <person name="Rohde M."/>
            <person name="Galperin M.Y."/>
            <person name="Jogler C."/>
        </authorList>
    </citation>
    <scope>NUCLEOTIDE SEQUENCE [LARGE SCALE GENOMIC DNA]</scope>
    <source>
        <strain evidence="26 27">Pla163</strain>
    </source>
</reference>
<evidence type="ECO:0000313" key="26">
    <source>
        <dbReference type="EMBL" id="QDU85916.1"/>
    </source>
</evidence>
<comment type="pathway">
    <text evidence="3">Phospholipid metabolism; CDP-diacylglycerol biosynthesis; CDP-diacylglycerol from sn-glycerol 3-phosphate: step 3/3.</text>
</comment>
<evidence type="ECO:0000256" key="8">
    <source>
        <dbReference type="ARBA" id="ARBA00022475"/>
    </source>
</evidence>
<keyword evidence="8" id="KW-1003">Cell membrane</keyword>
<dbReference type="EMBL" id="CP036290">
    <property type="protein sequence ID" value="QDU85916.1"/>
    <property type="molecule type" value="Genomic_DNA"/>
</dbReference>
<evidence type="ECO:0000256" key="18">
    <source>
        <dbReference type="ARBA" id="ARBA00029893"/>
    </source>
</evidence>
<feature type="transmembrane region" description="Helical" evidence="25">
    <location>
        <begin position="169"/>
        <end position="191"/>
    </location>
</feature>
<dbReference type="AlphaFoldDB" id="A0A518D362"/>
<evidence type="ECO:0000256" key="9">
    <source>
        <dbReference type="ARBA" id="ARBA00022516"/>
    </source>
</evidence>
<dbReference type="GO" id="GO:0004605">
    <property type="term" value="F:phosphatidate cytidylyltransferase activity"/>
    <property type="evidence" value="ECO:0007669"/>
    <property type="project" value="UniProtKB-EC"/>
</dbReference>
<feature type="transmembrane region" description="Helical" evidence="25">
    <location>
        <begin position="111"/>
        <end position="134"/>
    </location>
</feature>
<evidence type="ECO:0000256" key="17">
    <source>
        <dbReference type="ARBA" id="ARBA00023264"/>
    </source>
</evidence>
<feature type="transmembrane region" description="Helical" evidence="25">
    <location>
        <begin position="53"/>
        <end position="70"/>
    </location>
</feature>
<evidence type="ECO:0000256" key="14">
    <source>
        <dbReference type="ARBA" id="ARBA00023098"/>
    </source>
</evidence>
<keyword evidence="16" id="KW-0594">Phospholipid biosynthesis</keyword>
<organism evidence="26 27">
    <name type="scientific">Rohdeia mirabilis</name>
    <dbReference type="NCBI Taxonomy" id="2528008"/>
    <lineage>
        <taxon>Bacteria</taxon>
        <taxon>Pseudomonadati</taxon>
        <taxon>Planctomycetota</taxon>
        <taxon>Planctomycetia</taxon>
        <taxon>Planctomycetia incertae sedis</taxon>
        <taxon>Rohdeia</taxon>
    </lineage>
</organism>
<keyword evidence="12 26" id="KW-0548">Nucleotidyltransferase</keyword>
<dbReference type="EC" id="2.7.7.41" evidence="6"/>
<keyword evidence="15 25" id="KW-0472">Membrane</keyword>
<evidence type="ECO:0000256" key="10">
    <source>
        <dbReference type="ARBA" id="ARBA00022679"/>
    </source>
</evidence>
<evidence type="ECO:0000256" key="15">
    <source>
        <dbReference type="ARBA" id="ARBA00023136"/>
    </source>
</evidence>
<keyword evidence="11 25" id="KW-0812">Transmembrane</keyword>
<feature type="transmembrane region" description="Helical" evidence="25">
    <location>
        <begin position="141"/>
        <end position="163"/>
    </location>
</feature>
<evidence type="ECO:0000256" key="23">
    <source>
        <dbReference type="ARBA" id="ARBA00033406"/>
    </source>
</evidence>
<evidence type="ECO:0000256" key="12">
    <source>
        <dbReference type="ARBA" id="ARBA00022695"/>
    </source>
</evidence>
<dbReference type="RefSeq" id="WP_419185987.1">
    <property type="nucleotide sequence ID" value="NZ_CP036290.1"/>
</dbReference>
<keyword evidence="10 26" id="KW-0808">Transferase</keyword>
<evidence type="ECO:0000256" key="4">
    <source>
        <dbReference type="ARBA" id="ARBA00005189"/>
    </source>
</evidence>
<sequence>MSGPVGADEAGRSEPAPKRSKAASIWRRTRTGAALVGVLALSFWATAAIGSSWPVFAIGGLLAAATLFEVGRMGRLRGRGWTAPLAVGLVAAAAVWIVRDSLLGAERVQDSVLSVAAAVYVAAGLAAFAVGLATRAERPHLAAALALWIVPPLPLLAEVYGSFERAGHPALAGLGALILLSKIGDIAGYYAGNALGRHHPFKKLSPGKTTEGCLASFLVGAAAGPACTALGLFPPGLDTLSAILIGATVNLAAQSGDLLESWVKRRVQVKDSSTWLGASGGMLDVCDSLLVTVPVALVTWPLLIPA</sequence>
<proteinExistence type="inferred from homology"/>
<dbReference type="Pfam" id="PF01148">
    <property type="entry name" value="CTP_transf_1"/>
    <property type="match status" value="1"/>
</dbReference>
<dbReference type="PANTHER" id="PTHR46382:SF1">
    <property type="entry name" value="PHOSPHATIDATE CYTIDYLYLTRANSFERASE"/>
    <property type="match status" value="1"/>
</dbReference>
<evidence type="ECO:0000256" key="3">
    <source>
        <dbReference type="ARBA" id="ARBA00005119"/>
    </source>
</evidence>
<evidence type="ECO:0000256" key="22">
    <source>
        <dbReference type="ARBA" id="ARBA00032743"/>
    </source>
</evidence>
<gene>
    <name evidence="26" type="primary">cdsA</name>
    <name evidence="26" type="ORF">Pla163_30630</name>
</gene>
<evidence type="ECO:0000313" key="27">
    <source>
        <dbReference type="Proteomes" id="UP000319342"/>
    </source>
</evidence>
<feature type="transmembrane region" description="Helical" evidence="25">
    <location>
        <begin position="82"/>
        <end position="99"/>
    </location>
</feature>
<evidence type="ECO:0000256" key="25">
    <source>
        <dbReference type="SAM" id="Phobius"/>
    </source>
</evidence>
<protein>
    <recommendedName>
        <fullName evidence="7">Phosphatidate cytidylyltransferase</fullName>
        <ecNumber evidence="6">2.7.7.41</ecNumber>
    </recommendedName>
    <alternativeName>
        <fullName evidence="20">CDP-DAG synthase</fullName>
    </alternativeName>
    <alternativeName>
        <fullName evidence="22">CDP-DG synthase</fullName>
    </alternativeName>
    <alternativeName>
        <fullName evidence="18">CDP-diacylglycerol synthase</fullName>
    </alternativeName>
    <alternativeName>
        <fullName evidence="21">CDP-diglyceride pyrophosphorylase</fullName>
    </alternativeName>
    <alternativeName>
        <fullName evidence="23">CDP-diglyceride synthase</fullName>
    </alternativeName>
    <alternativeName>
        <fullName evidence="19">CTP:phosphatidate cytidylyltransferase</fullName>
    </alternativeName>
</protein>
<comment type="pathway">
    <text evidence="4">Lipid metabolism.</text>
</comment>
<accession>A0A518D362</accession>
<evidence type="ECO:0000256" key="24">
    <source>
        <dbReference type="SAM" id="MobiDB-lite"/>
    </source>
</evidence>
<keyword evidence="17" id="KW-1208">Phospholipid metabolism</keyword>
<evidence type="ECO:0000256" key="19">
    <source>
        <dbReference type="ARBA" id="ARBA00031825"/>
    </source>
</evidence>
<dbReference type="GO" id="GO:0016024">
    <property type="term" value="P:CDP-diacylglycerol biosynthetic process"/>
    <property type="evidence" value="ECO:0007669"/>
    <property type="project" value="TreeGrafter"/>
</dbReference>
<evidence type="ECO:0000256" key="11">
    <source>
        <dbReference type="ARBA" id="ARBA00022692"/>
    </source>
</evidence>
<evidence type="ECO:0000256" key="7">
    <source>
        <dbReference type="ARBA" id="ARBA00019373"/>
    </source>
</evidence>
<keyword evidence="9" id="KW-0444">Lipid biosynthesis</keyword>
<dbReference type="PANTHER" id="PTHR46382">
    <property type="entry name" value="PHOSPHATIDATE CYTIDYLYLTRANSFERASE"/>
    <property type="match status" value="1"/>
</dbReference>
<keyword evidence="14" id="KW-0443">Lipid metabolism</keyword>
<dbReference type="GO" id="GO:0005886">
    <property type="term" value="C:plasma membrane"/>
    <property type="evidence" value="ECO:0007669"/>
    <property type="project" value="UniProtKB-SubCell"/>
</dbReference>
<comment type="similarity">
    <text evidence="5">Belongs to the CDS family.</text>
</comment>
<evidence type="ECO:0000256" key="20">
    <source>
        <dbReference type="ARBA" id="ARBA00032253"/>
    </source>
</evidence>
<evidence type="ECO:0000256" key="5">
    <source>
        <dbReference type="ARBA" id="ARBA00010185"/>
    </source>
</evidence>
<feature type="transmembrane region" description="Helical" evidence="25">
    <location>
        <begin position="212"/>
        <end position="233"/>
    </location>
</feature>
<evidence type="ECO:0000256" key="13">
    <source>
        <dbReference type="ARBA" id="ARBA00022989"/>
    </source>
</evidence>
<evidence type="ECO:0000256" key="21">
    <source>
        <dbReference type="ARBA" id="ARBA00032396"/>
    </source>
</evidence>
<comment type="catalytic activity">
    <reaction evidence="1">
        <text>a 1,2-diacyl-sn-glycero-3-phosphate + CTP + H(+) = a CDP-1,2-diacyl-sn-glycerol + diphosphate</text>
        <dbReference type="Rhea" id="RHEA:16229"/>
        <dbReference type="ChEBI" id="CHEBI:15378"/>
        <dbReference type="ChEBI" id="CHEBI:33019"/>
        <dbReference type="ChEBI" id="CHEBI:37563"/>
        <dbReference type="ChEBI" id="CHEBI:58332"/>
        <dbReference type="ChEBI" id="CHEBI:58608"/>
        <dbReference type="EC" id="2.7.7.41"/>
    </reaction>
</comment>